<feature type="compositionally biased region" description="Low complexity" evidence="1">
    <location>
        <begin position="18"/>
        <end position="35"/>
    </location>
</feature>
<evidence type="ECO:0000256" key="1">
    <source>
        <dbReference type="SAM" id="MobiDB-lite"/>
    </source>
</evidence>
<protein>
    <submittedName>
        <fullName evidence="2">Uncharacterized protein</fullName>
    </submittedName>
</protein>
<evidence type="ECO:0000313" key="2">
    <source>
        <dbReference type="EMBL" id="ELP56522.1"/>
    </source>
</evidence>
<gene>
    <name evidence="2" type="ORF">O53_1129</name>
</gene>
<dbReference type="Proteomes" id="UP000010932">
    <property type="component" value="Unassembled WGS sequence"/>
</dbReference>
<name>L7EDY8_MICAE</name>
<evidence type="ECO:0000313" key="3">
    <source>
        <dbReference type="Proteomes" id="UP000010932"/>
    </source>
</evidence>
<reference evidence="2 3" key="1">
    <citation type="journal article" date="2013" name="Genome Announc.">
        <title>Whole-Genome Sequence of Microcystis aeruginosa TAIHU98, a Nontoxic Bloom-Forming Strain Isolated from Taihu Lake, China.</title>
        <authorList>
            <person name="Yang C."/>
            <person name="Zhang W."/>
            <person name="Ren M."/>
            <person name="Song L."/>
            <person name="Li T."/>
            <person name="Zhao J."/>
        </authorList>
    </citation>
    <scope>NUCLEOTIDE SEQUENCE [LARGE SCALE GENOMIC DNA]</scope>
    <source>
        <strain evidence="2 3">TAIHU98</strain>
    </source>
</reference>
<accession>L7EDY8</accession>
<dbReference type="EMBL" id="ANKQ01000001">
    <property type="protein sequence ID" value="ELP56522.1"/>
    <property type="molecule type" value="Genomic_DNA"/>
</dbReference>
<comment type="caution">
    <text evidence="2">The sequence shown here is derived from an EMBL/GenBank/DDBJ whole genome shotgun (WGS) entry which is preliminary data.</text>
</comment>
<sequence length="47" mass="4920">MLVSEPDYEKKGAYPHYSPSIGCSPSSSNTGSNITRKAAAKMGAKSD</sequence>
<organism evidence="2 3">
    <name type="scientific">Microcystis aeruginosa TAIHU98</name>
    <dbReference type="NCBI Taxonomy" id="1134457"/>
    <lineage>
        <taxon>Bacteria</taxon>
        <taxon>Bacillati</taxon>
        <taxon>Cyanobacteriota</taxon>
        <taxon>Cyanophyceae</taxon>
        <taxon>Oscillatoriophycideae</taxon>
        <taxon>Chroococcales</taxon>
        <taxon>Microcystaceae</taxon>
        <taxon>Microcystis</taxon>
    </lineage>
</organism>
<proteinExistence type="predicted"/>
<feature type="region of interest" description="Disordered" evidence="1">
    <location>
        <begin position="1"/>
        <end position="47"/>
    </location>
</feature>
<dbReference type="AlphaFoldDB" id="L7EDY8"/>